<keyword evidence="2" id="KW-1185">Reference proteome</keyword>
<organism evidence="1 2">
    <name type="scientific">Colletotrichum zoysiae</name>
    <dbReference type="NCBI Taxonomy" id="1216348"/>
    <lineage>
        <taxon>Eukaryota</taxon>
        <taxon>Fungi</taxon>
        <taxon>Dikarya</taxon>
        <taxon>Ascomycota</taxon>
        <taxon>Pezizomycotina</taxon>
        <taxon>Sordariomycetes</taxon>
        <taxon>Hypocreomycetidae</taxon>
        <taxon>Glomerellales</taxon>
        <taxon>Glomerellaceae</taxon>
        <taxon>Colletotrichum</taxon>
        <taxon>Colletotrichum graminicola species complex</taxon>
    </lineage>
</organism>
<protein>
    <submittedName>
        <fullName evidence="1">Uncharacterized protein</fullName>
    </submittedName>
</protein>
<evidence type="ECO:0000313" key="1">
    <source>
        <dbReference type="EMBL" id="KAK2023861.1"/>
    </source>
</evidence>
<name>A0AAD9LVP0_9PEZI</name>
<accession>A0AAD9LVP0</accession>
<dbReference type="EMBL" id="MU842984">
    <property type="protein sequence ID" value="KAK2023861.1"/>
    <property type="molecule type" value="Genomic_DNA"/>
</dbReference>
<gene>
    <name evidence="1" type="ORF">LX32DRAFT_126177</name>
</gene>
<proteinExistence type="predicted"/>
<reference evidence="1" key="1">
    <citation type="submission" date="2021-06" db="EMBL/GenBank/DDBJ databases">
        <title>Comparative genomics, transcriptomics and evolutionary studies reveal genomic signatures of adaptation to plant cell wall in hemibiotrophic fungi.</title>
        <authorList>
            <consortium name="DOE Joint Genome Institute"/>
            <person name="Baroncelli R."/>
            <person name="Diaz J.F."/>
            <person name="Benocci T."/>
            <person name="Peng M."/>
            <person name="Battaglia E."/>
            <person name="Haridas S."/>
            <person name="Andreopoulos W."/>
            <person name="Labutti K."/>
            <person name="Pangilinan J."/>
            <person name="Floch G.L."/>
            <person name="Makela M.R."/>
            <person name="Henrissat B."/>
            <person name="Grigoriev I.V."/>
            <person name="Crouch J.A."/>
            <person name="De Vries R.P."/>
            <person name="Sukno S.A."/>
            <person name="Thon M.R."/>
        </authorList>
    </citation>
    <scope>NUCLEOTIDE SEQUENCE</scope>
    <source>
        <strain evidence="1">MAFF235873</strain>
    </source>
</reference>
<sequence length="137" mass="15716">MNIGFVSASLPTTSDLASLRQENIPVHGRALPQPPLPRQLKVRFTWVWWLTTMSAHTKYLPPLAVFAYTHTHTHRHMQFFFYRLALASTFPDSNIHGHPGTRWCNETHRRLQGTHVTTLLKVKSGVLERVFVVYVGS</sequence>
<dbReference type="Proteomes" id="UP001232148">
    <property type="component" value="Unassembled WGS sequence"/>
</dbReference>
<comment type="caution">
    <text evidence="1">The sequence shown here is derived from an EMBL/GenBank/DDBJ whole genome shotgun (WGS) entry which is preliminary data.</text>
</comment>
<evidence type="ECO:0000313" key="2">
    <source>
        <dbReference type="Proteomes" id="UP001232148"/>
    </source>
</evidence>
<dbReference type="AlphaFoldDB" id="A0AAD9LVP0"/>